<dbReference type="Pfam" id="PF24035">
    <property type="entry name" value="DUF7344"/>
    <property type="match status" value="1"/>
</dbReference>
<gene>
    <name evidence="3" type="ORF">SAMN05444342_2524</name>
    <name evidence="2" type="ORF">ZOD2009_11575</name>
</gene>
<dbReference type="InterPro" id="IPR036388">
    <property type="entry name" value="WH-like_DNA-bd_sf"/>
</dbReference>
<proteinExistence type="predicted"/>
<dbReference type="InterPro" id="IPR036390">
    <property type="entry name" value="WH_DNA-bd_sf"/>
</dbReference>
<protein>
    <recommendedName>
        <fullName evidence="1">DUF7344 domain-containing protein</fullName>
    </recommendedName>
</protein>
<evidence type="ECO:0000313" key="5">
    <source>
        <dbReference type="Proteomes" id="UP000184203"/>
    </source>
</evidence>
<dbReference type="Gene3D" id="1.10.10.10">
    <property type="entry name" value="Winged helix-like DNA-binding domain superfamily/Winged helix DNA-binding domain"/>
    <property type="match status" value="1"/>
</dbReference>
<dbReference type="OrthoDB" id="21363at2157"/>
<dbReference type="Proteomes" id="UP000184203">
    <property type="component" value="Unassembled WGS sequence"/>
</dbReference>
<evidence type="ECO:0000313" key="2">
    <source>
        <dbReference type="EMBL" id="EFW92114.1"/>
    </source>
</evidence>
<name>E7QU35_HALPU</name>
<keyword evidence="5" id="KW-1185">Reference proteome</keyword>
<dbReference type="PATRIC" id="fig|797209.4.peg.2279"/>
<accession>E7QU35</accession>
<dbReference type="STRING" id="797209.GCA_000376445_02477"/>
<dbReference type="EMBL" id="FRAN01000003">
    <property type="protein sequence ID" value="SHK89038.1"/>
    <property type="molecule type" value="Genomic_DNA"/>
</dbReference>
<dbReference type="EMBL" id="AEMG01000009">
    <property type="protein sequence ID" value="EFW92114.1"/>
    <property type="molecule type" value="Genomic_DNA"/>
</dbReference>
<dbReference type="RefSeq" id="WP_007979912.1">
    <property type="nucleotide sequence ID" value="NZ_AEMG01000009.1"/>
</dbReference>
<dbReference type="Proteomes" id="UP000003751">
    <property type="component" value="Unassembled WGS sequence"/>
</dbReference>
<evidence type="ECO:0000313" key="3">
    <source>
        <dbReference type="EMBL" id="SHK89038.1"/>
    </source>
</evidence>
<dbReference type="SUPFAM" id="SSF46785">
    <property type="entry name" value="Winged helix' DNA-binding domain"/>
    <property type="match status" value="1"/>
</dbReference>
<dbReference type="InterPro" id="IPR055768">
    <property type="entry name" value="DUF7344"/>
</dbReference>
<dbReference type="AlphaFoldDB" id="E7QU35"/>
<reference evidence="3" key="3">
    <citation type="submission" date="2016-11" db="EMBL/GenBank/DDBJ databases">
        <authorList>
            <person name="Jaros S."/>
            <person name="Januszkiewicz K."/>
            <person name="Wedrychowicz H."/>
        </authorList>
    </citation>
    <scope>NUCLEOTIDE SEQUENCE [LARGE SCALE GENOMIC DNA]</scope>
    <source>
        <strain evidence="3">DX253</strain>
    </source>
</reference>
<organism evidence="2 4">
    <name type="scientific">Haladaptatus paucihalophilus DX253</name>
    <dbReference type="NCBI Taxonomy" id="797209"/>
    <lineage>
        <taxon>Archaea</taxon>
        <taxon>Methanobacteriati</taxon>
        <taxon>Methanobacteriota</taxon>
        <taxon>Stenosarchaea group</taxon>
        <taxon>Halobacteria</taxon>
        <taxon>Halobacteriales</taxon>
        <taxon>Haladaptataceae</taxon>
        <taxon>Haladaptatus</taxon>
    </lineage>
</organism>
<evidence type="ECO:0000313" key="4">
    <source>
        <dbReference type="Proteomes" id="UP000003751"/>
    </source>
</evidence>
<dbReference type="eggNOG" id="arCOG03828">
    <property type="taxonomic scope" value="Archaea"/>
</dbReference>
<sequence length="108" mass="12640">MLPFEFRDSPDSSNLDSVFETFSDDQRRQLLCHLSESSDGTATVDELRDVLDGDSRRTETRLRHVHLPHLESLSLVEYDERSETVRYRETPLLEELLDCCFEHRTPQA</sequence>
<feature type="domain" description="DUF7344" evidence="1">
    <location>
        <begin position="19"/>
        <end position="86"/>
    </location>
</feature>
<reference evidence="2 4" key="1">
    <citation type="journal article" date="2014" name="ISME J.">
        <title>Trehalose/2-sulfotrehalose biosynthesis and glycine-betaine uptake are widely spread mechanisms for osmoadaptation in the Halobacteriales.</title>
        <authorList>
            <person name="Youssef N.H."/>
            <person name="Savage-Ashlock K.N."/>
            <person name="McCully A.L."/>
            <person name="Luedtke B."/>
            <person name="Shaw E.I."/>
            <person name="Hoff W.D."/>
            <person name="Elshahed M.S."/>
        </authorList>
    </citation>
    <scope>NUCLEOTIDE SEQUENCE [LARGE SCALE GENOMIC DNA]</scope>
    <source>
        <strain evidence="2 4">DX253</strain>
    </source>
</reference>
<reference evidence="5" key="2">
    <citation type="submission" date="2016-11" db="EMBL/GenBank/DDBJ databases">
        <authorList>
            <person name="Varghese N."/>
            <person name="Submissions S."/>
        </authorList>
    </citation>
    <scope>NUCLEOTIDE SEQUENCE [LARGE SCALE GENOMIC DNA]</scope>
    <source>
        <strain evidence="5">DX253</strain>
    </source>
</reference>
<evidence type="ECO:0000259" key="1">
    <source>
        <dbReference type="Pfam" id="PF24035"/>
    </source>
</evidence>